<evidence type="ECO:0000256" key="5">
    <source>
        <dbReference type="ARBA" id="ARBA00023136"/>
    </source>
</evidence>
<gene>
    <name evidence="7" type="ORF">C480_19764</name>
</gene>
<dbReference type="Pfam" id="PF01566">
    <property type="entry name" value="Nramp"/>
    <property type="match status" value="1"/>
</dbReference>
<keyword evidence="8" id="KW-1185">Reference proteome</keyword>
<feature type="transmembrane region" description="Helical" evidence="6">
    <location>
        <begin position="241"/>
        <end position="265"/>
    </location>
</feature>
<name>M0AMB6_9EURY</name>
<feature type="transmembrane region" description="Helical" evidence="6">
    <location>
        <begin position="199"/>
        <end position="220"/>
    </location>
</feature>
<keyword evidence="4 6" id="KW-1133">Transmembrane helix</keyword>
<dbReference type="GO" id="GO:0005384">
    <property type="term" value="F:manganese ion transmembrane transporter activity"/>
    <property type="evidence" value="ECO:0007669"/>
    <property type="project" value="TreeGrafter"/>
</dbReference>
<evidence type="ECO:0000256" key="6">
    <source>
        <dbReference type="SAM" id="Phobius"/>
    </source>
</evidence>
<comment type="subcellular location">
    <subcellularLocation>
        <location evidence="1">Membrane</location>
        <topology evidence="1">Multi-pass membrane protein</topology>
    </subcellularLocation>
</comment>
<proteinExistence type="predicted"/>
<feature type="transmembrane region" description="Helical" evidence="6">
    <location>
        <begin position="367"/>
        <end position="390"/>
    </location>
</feature>
<accession>M0AMB6</accession>
<evidence type="ECO:0000313" key="7">
    <source>
        <dbReference type="EMBL" id="ELY99875.1"/>
    </source>
</evidence>
<keyword evidence="2" id="KW-0813">Transport</keyword>
<feature type="transmembrane region" description="Helical" evidence="6">
    <location>
        <begin position="410"/>
        <end position="432"/>
    </location>
</feature>
<evidence type="ECO:0000256" key="1">
    <source>
        <dbReference type="ARBA" id="ARBA00004141"/>
    </source>
</evidence>
<sequence length="436" mass="46358">MTETLLKTISQKQLPSLSEFFERFGLAFVMVASYFGSGSVFIMSTAGVQFGYALIWLIGIAVLLGIMAQDMSARVGIFGDSLGQFTRRKLGENGATVVLVFVSIGCILWGLELTAAVGLGTQILLESVFGISISWMIIAGFTGILAAGLGVLRYQIIEYLMTTMMLVLFVIFGIVAVASDPNPATVATGVIPDQTFLTPSGMTLAAAILGTTALWPNLFLESLFVEEKGWQEQSDLFNMRLDLAMGYGLGGLASIAIVVATATVLRPAGITELQSFITPGQALTNVLGTWAMLLFLGGTLVAAFNSIIPILWAPAYILHEARGKQIKSSNPSEARQSFRLLFIGLCLLSGLSPLVHLLGGLSVMDMIILFPAWNGVFGLPISATLLFLAVNDSETMHGHENDWRLNAANLVLVVLAIILAVLSAQDVVGAIFGGGL</sequence>
<dbReference type="InterPro" id="IPR001046">
    <property type="entry name" value="NRAMP_fam"/>
</dbReference>
<organism evidence="7 8">
    <name type="scientific">Natrialba aegyptia DSM 13077</name>
    <dbReference type="NCBI Taxonomy" id="1227491"/>
    <lineage>
        <taxon>Archaea</taxon>
        <taxon>Methanobacteriati</taxon>
        <taxon>Methanobacteriota</taxon>
        <taxon>Stenosarchaea group</taxon>
        <taxon>Halobacteria</taxon>
        <taxon>Halobacteriales</taxon>
        <taxon>Natrialbaceae</taxon>
        <taxon>Natrialba</taxon>
    </lineage>
</organism>
<feature type="transmembrane region" description="Helical" evidence="6">
    <location>
        <begin position="90"/>
        <end position="111"/>
    </location>
</feature>
<dbReference type="PANTHER" id="PTHR11706">
    <property type="entry name" value="SOLUTE CARRIER PROTEIN FAMILY 11 MEMBER"/>
    <property type="match status" value="1"/>
</dbReference>
<comment type="caution">
    <text evidence="7">The sequence shown here is derived from an EMBL/GenBank/DDBJ whole genome shotgun (WGS) entry which is preliminary data.</text>
</comment>
<evidence type="ECO:0000256" key="2">
    <source>
        <dbReference type="ARBA" id="ARBA00022448"/>
    </source>
</evidence>
<dbReference type="EMBL" id="AOIP01000055">
    <property type="protein sequence ID" value="ELY99875.1"/>
    <property type="molecule type" value="Genomic_DNA"/>
</dbReference>
<dbReference type="PATRIC" id="fig|1227491.4.peg.3987"/>
<feature type="transmembrane region" description="Helical" evidence="6">
    <location>
        <begin position="20"/>
        <end position="44"/>
    </location>
</feature>
<dbReference type="RefSeq" id="WP_006667336.1">
    <property type="nucleotide sequence ID" value="NZ_AOIP01000055.1"/>
</dbReference>
<feature type="transmembrane region" description="Helical" evidence="6">
    <location>
        <begin position="159"/>
        <end position="179"/>
    </location>
</feature>
<feature type="transmembrane region" description="Helical" evidence="6">
    <location>
        <begin position="290"/>
        <end position="317"/>
    </location>
</feature>
<protein>
    <submittedName>
        <fullName evidence="7">Mn2+ and Fe2+ transporter-like protein</fullName>
    </submittedName>
</protein>
<keyword evidence="3 6" id="KW-0812">Transmembrane</keyword>
<evidence type="ECO:0000256" key="4">
    <source>
        <dbReference type="ARBA" id="ARBA00022989"/>
    </source>
</evidence>
<evidence type="ECO:0000256" key="3">
    <source>
        <dbReference type="ARBA" id="ARBA00022692"/>
    </source>
</evidence>
<keyword evidence="5 6" id="KW-0472">Membrane</keyword>
<feature type="transmembrane region" description="Helical" evidence="6">
    <location>
        <begin position="338"/>
        <end position="361"/>
    </location>
</feature>
<dbReference type="GO" id="GO:0005886">
    <property type="term" value="C:plasma membrane"/>
    <property type="evidence" value="ECO:0007669"/>
    <property type="project" value="TreeGrafter"/>
</dbReference>
<dbReference type="PANTHER" id="PTHR11706:SF33">
    <property type="entry name" value="NATURAL RESISTANCE-ASSOCIATED MACROPHAGE PROTEIN 2"/>
    <property type="match status" value="1"/>
</dbReference>
<dbReference type="GO" id="GO:0015086">
    <property type="term" value="F:cadmium ion transmembrane transporter activity"/>
    <property type="evidence" value="ECO:0007669"/>
    <property type="project" value="TreeGrafter"/>
</dbReference>
<evidence type="ECO:0000313" key="8">
    <source>
        <dbReference type="Proteomes" id="UP000011591"/>
    </source>
</evidence>
<dbReference type="AlphaFoldDB" id="M0AMB6"/>
<feature type="transmembrane region" description="Helical" evidence="6">
    <location>
        <begin position="50"/>
        <end position="69"/>
    </location>
</feature>
<reference evidence="7 8" key="1">
    <citation type="journal article" date="2014" name="PLoS Genet.">
        <title>Phylogenetically driven sequencing of extremely halophilic archaea reveals strategies for static and dynamic osmo-response.</title>
        <authorList>
            <person name="Becker E.A."/>
            <person name="Seitzer P.M."/>
            <person name="Tritt A."/>
            <person name="Larsen D."/>
            <person name="Krusor M."/>
            <person name="Yao A.I."/>
            <person name="Wu D."/>
            <person name="Madern D."/>
            <person name="Eisen J.A."/>
            <person name="Darling A.E."/>
            <person name="Facciotti M.T."/>
        </authorList>
    </citation>
    <scope>NUCLEOTIDE SEQUENCE [LARGE SCALE GENOMIC DNA]</scope>
    <source>
        <strain evidence="7 8">DSM 13077</strain>
    </source>
</reference>
<dbReference type="Proteomes" id="UP000011591">
    <property type="component" value="Unassembled WGS sequence"/>
</dbReference>
<feature type="transmembrane region" description="Helical" evidence="6">
    <location>
        <begin position="131"/>
        <end position="152"/>
    </location>
</feature>
<dbReference type="GO" id="GO:0034755">
    <property type="term" value="P:iron ion transmembrane transport"/>
    <property type="evidence" value="ECO:0007669"/>
    <property type="project" value="TreeGrafter"/>
</dbReference>